<dbReference type="Pfam" id="PF08376">
    <property type="entry name" value="NIT"/>
    <property type="match status" value="1"/>
</dbReference>
<feature type="transmembrane region" description="Helical" evidence="2">
    <location>
        <begin position="330"/>
        <end position="355"/>
    </location>
</feature>
<comment type="caution">
    <text evidence="4">The sequence shown here is derived from an EMBL/GenBank/DDBJ whole genome shotgun (WGS) entry which is preliminary data.</text>
</comment>
<feature type="compositionally biased region" description="Polar residues" evidence="1">
    <location>
        <begin position="1"/>
        <end position="10"/>
    </location>
</feature>
<dbReference type="EMBL" id="CACRXK020001743">
    <property type="protein sequence ID" value="CAB3990880.1"/>
    <property type="molecule type" value="Genomic_DNA"/>
</dbReference>
<evidence type="ECO:0000313" key="4">
    <source>
        <dbReference type="EMBL" id="CAB3990880.1"/>
    </source>
</evidence>
<keyword evidence="2" id="KW-1133">Transmembrane helix</keyword>
<evidence type="ECO:0000256" key="1">
    <source>
        <dbReference type="SAM" id="MobiDB-lite"/>
    </source>
</evidence>
<accession>A0A6S7H2L5</accession>
<protein>
    <recommendedName>
        <fullName evidence="3">Nitrate/nitrite sensing protein domain-containing protein</fullName>
    </recommendedName>
</protein>
<dbReference type="AlphaFoldDB" id="A0A6S7H2L5"/>
<evidence type="ECO:0000313" key="5">
    <source>
        <dbReference type="Proteomes" id="UP001152795"/>
    </source>
</evidence>
<feature type="domain" description="Nitrate/nitrite sensing protein" evidence="3">
    <location>
        <begin position="77"/>
        <end position="312"/>
    </location>
</feature>
<keyword evidence="2" id="KW-0812">Transmembrane</keyword>
<feature type="region of interest" description="Disordered" evidence="1">
    <location>
        <begin position="1"/>
        <end position="21"/>
    </location>
</feature>
<dbReference type="Proteomes" id="UP001152795">
    <property type="component" value="Unassembled WGS sequence"/>
</dbReference>
<gene>
    <name evidence="4" type="ORF">PACLA_8A067745</name>
</gene>
<organism evidence="4 5">
    <name type="scientific">Paramuricea clavata</name>
    <name type="common">Red gorgonian</name>
    <name type="synonym">Violescent sea-whip</name>
    <dbReference type="NCBI Taxonomy" id="317549"/>
    <lineage>
        <taxon>Eukaryota</taxon>
        <taxon>Metazoa</taxon>
        <taxon>Cnidaria</taxon>
        <taxon>Anthozoa</taxon>
        <taxon>Octocorallia</taxon>
        <taxon>Malacalcyonacea</taxon>
        <taxon>Plexauridae</taxon>
        <taxon>Paramuricea</taxon>
    </lineage>
</organism>
<keyword evidence="5" id="KW-1185">Reference proteome</keyword>
<name>A0A6S7H2L5_PARCT</name>
<feature type="transmembrane region" description="Helical" evidence="2">
    <location>
        <begin position="33"/>
        <end position="55"/>
    </location>
</feature>
<keyword evidence="2" id="KW-0472">Membrane</keyword>
<dbReference type="InterPro" id="IPR013587">
    <property type="entry name" value="Nitrate/nitrite_sensing"/>
</dbReference>
<evidence type="ECO:0000256" key="2">
    <source>
        <dbReference type="SAM" id="Phobius"/>
    </source>
</evidence>
<dbReference type="OrthoDB" id="10367697at2759"/>
<reference evidence="4" key="1">
    <citation type="submission" date="2020-04" db="EMBL/GenBank/DDBJ databases">
        <authorList>
            <person name="Alioto T."/>
            <person name="Alioto T."/>
            <person name="Gomez Garrido J."/>
        </authorList>
    </citation>
    <scope>NUCLEOTIDE SEQUENCE</scope>
    <source>
        <strain evidence="4">A484AB</strain>
    </source>
</reference>
<proteinExistence type="predicted"/>
<sequence length="420" mass="48768">MTSIADNYQASAPPEHPKKVISTRNKRSQIIKIFMIVLVTAISMVFTIVDVVVTAQNLKQKHELKHNIAHGIKVSSIIHNLQNERSQTSMFLVSKEWNTSTNSLKLQKVRKSTDESIHDLKNWRYTLPGARCETISDSDSFLDEIRHFRSKTDSGDGLMVHELIRIFSSWTHELISWLAHYTVTQDIQNHADDLFAYHMILNTKEELELEKTFGAMYFLHGEEFTFQNVTMYNEKRVRAQAFLDTGLLFSSVVKNNYYSLKKEMNASVWLKDIESKRQYIASNSFTNSSKDNAMDWFDLMTKYGDLMLRLEVNDANRIESHVDDVIRSNVLWLIIRSLLVCFAVIAVPFIIISLVRIQNDFYKYAHSLHHKVGLEQSRTEFLMRENARHVDDLASRWKQFSQTNSEGQLSIHSVQPQIQN</sequence>
<evidence type="ECO:0000259" key="3">
    <source>
        <dbReference type="Pfam" id="PF08376"/>
    </source>
</evidence>